<sequence>MENILIAGANGTTGKKIVNLLKASQYFNPIAMVRKEEQLEQFKVDGVETVLADLTKDLTKAIKNIDKVIFAAGSGGENVVEVDQEGAKRLIDVSKMADVKKFVMLSSMGADNPEAIEGMVDYMKAKQNADEHLRNSELNYTIVRPGTLNNSEGQGKIKLSEKLNEQGEISRADVAQTLVRVLHDDAPNNTIFEILQGETLIGEAINTIQMNELNMSVN</sequence>
<gene>
    <name evidence="2" type="ORF">GN138_08210</name>
</gene>
<dbReference type="Pfam" id="PF13460">
    <property type="entry name" value="NAD_binding_10"/>
    <property type="match status" value="1"/>
</dbReference>
<dbReference type="Gene3D" id="3.40.50.720">
    <property type="entry name" value="NAD(P)-binding Rossmann-like Domain"/>
    <property type="match status" value="1"/>
</dbReference>
<dbReference type="InterPro" id="IPR036291">
    <property type="entry name" value="NAD(P)-bd_dom_sf"/>
</dbReference>
<name>A0A6L6U832_9FLAO</name>
<reference evidence="2 3" key="1">
    <citation type="submission" date="2019-12" db="EMBL/GenBank/DDBJ databases">
        <authorList>
            <person name="Li J."/>
        </authorList>
    </citation>
    <scope>NUCLEOTIDE SEQUENCE [LARGE SCALE GENOMIC DNA]</scope>
    <source>
        <strain evidence="2 3">HL2-2</strain>
    </source>
</reference>
<proteinExistence type="predicted"/>
<evidence type="ECO:0000313" key="2">
    <source>
        <dbReference type="EMBL" id="MUU78423.1"/>
    </source>
</evidence>
<keyword evidence="3" id="KW-1185">Reference proteome</keyword>
<dbReference type="CDD" id="cd05243">
    <property type="entry name" value="SDR_a5"/>
    <property type="match status" value="1"/>
</dbReference>
<dbReference type="EMBL" id="WOWS01000002">
    <property type="protein sequence ID" value="MUU78423.1"/>
    <property type="molecule type" value="Genomic_DNA"/>
</dbReference>
<organism evidence="2 3">
    <name type="scientific">Winogradskyella endarachnes</name>
    <dbReference type="NCBI Taxonomy" id="2681965"/>
    <lineage>
        <taxon>Bacteria</taxon>
        <taxon>Pseudomonadati</taxon>
        <taxon>Bacteroidota</taxon>
        <taxon>Flavobacteriia</taxon>
        <taxon>Flavobacteriales</taxon>
        <taxon>Flavobacteriaceae</taxon>
        <taxon>Winogradskyella</taxon>
    </lineage>
</organism>
<dbReference type="InterPro" id="IPR016040">
    <property type="entry name" value="NAD(P)-bd_dom"/>
</dbReference>
<dbReference type="PANTHER" id="PTHR15020">
    <property type="entry name" value="FLAVIN REDUCTASE-RELATED"/>
    <property type="match status" value="1"/>
</dbReference>
<evidence type="ECO:0000259" key="1">
    <source>
        <dbReference type="Pfam" id="PF13460"/>
    </source>
</evidence>
<accession>A0A6L6U832</accession>
<dbReference type="AlphaFoldDB" id="A0A6L6U832"/>
<dbReference type="PANTHER" id="PTHR15020:SF50">
    <property type="entry name" value="UPF0659 PROTEIN YMR090W"/>
    <property type="match status" value="1"/>
</dbReference>
<dbReference type="SUPFAM" id="SSF51735">
    <property type="entry name" value="NAD(P)-binding Rossmann-fold domains"/>
    <property type="match status" value="1"/>
</dbReference>
<dbReference type="Proteomes" id="UP000478208">
    <property type="component" value="Unassembled WGS sequence"/>
</dbReference>
<protein>
    <submittedName>
        <fullName evidence="2">NAD(P)H-binding protein</fullName>
    </submittedName>
</protein>
<evidence type="ECO:0000313" key="3">
    <source>
        <dbReference type="Proteomes" id="UP000478208"/>
    </source>
</evidence>
<feature type="domain" description="NAD(P)-binding" evidence="1">
    <location>
        <begin position="8"/>
        <end position="184"/>
    </location>
</feature>
<comment type="caution">
    <text evidence="2">The sequence shown here is derived from an EMBL/GenBank/DDBJ whole genome shotgun (WGS) entry which is preliminary data.</text>
</comment>
<dbReference type="RefSeq" id="WP_157363308.1">
    <property type="nucleotide sequence ID" value="NZ_WOWS01000002.1"/>
</dbReference>